<evidence type="ECO:0000256" key="1">
    <source>
        <dbReference type="ARBA" id="ARBA00023157"/>
    </source>
</evidence>
<accession>A0A381U5G4</accession>
<dbReference type="SUPFAM" id="SSF49742">
    <property type="entry name" value="PHM/PNGase F"/>
    <property type="match status" value="1"/>
</dbReference>
<dbReference type="InterPro" id="IPR053251">
    <property type="entry name" value="N-glycanase"/>
</dbReference>
<sequence>GTHMSYLAHETLFYNYVWDALFDPDSNYDEITVFDKEIYSGGWASSIAQVVEFPSNEELDQYSAMKVELLRGCPDADGNYNDDGCDDYDRIAHMYLCDEDGSNCYEIARWITPFDRQPHHLTDITPFISVIRPGGTRLIKFQESGWPNSLLTLKIRFYTSEDGPEESPQEFRPMWNGTVQFNPSYNENRPPTIFDVPENATRVEFVTYITGHGWGSAGCYNCAEFCNSKHIFSVNGGTYEFDTSYPEAGDGDYCMELETIVQGVIPNQYGTWGFGRAGWCPGMDVTPFITDITEYVEIGDDNIMDYEACRISGNDCVTPPVCQGDGYCPEIAMSSYIIIRY</sequence>
<dbReference type="InterPro" id="IPR015197">
    <property type="entry name" value="PngaseF_C"/>
</dbReference>
<dbReference type="SMART" id="SM01290">
    <property type="entry name" value="N-glycanase_N"/>
    <property type="match status" value="1"/>
</dbReference>
<proteinExistence type="predicted"/>
<feature type="domain" description="Peptide-N-glycosidase F N-terminal" evidence="2">
    <location>
        <begin position="30"/>
        <end position="157"/>
    </location>
</feature>
<dbReference type="EMBL" id="UINC01005778">
    <property type="protein sequence ID" value="SVA23485.1"/>
    <property type="molecule type" value="Genomic_DNA"/>
</dbReference>
<dbReference type="GO" id="GO:0016715">
    <property type="term" value="F:oxidoreductase activity, acting on paired donors, with incorporation or reduction of molecular oxygen, reduced ascorbate as one donor, and incorporation of one atom of oxygen"/>
    <property type="evidence" value="ECO:0007669"/>
    <property type="project" value="InterPro"/>
</dbReference>
<dbReference type="Gene3D" id="2.60.120.230">
    <property type="match status" value="2"/>
</dbReference>
<organism evidence="3">
    <name type="scientific">marine metagenome</name>
    <dbReference type="NCBI Taxonomy" id="408172"/>
    <lineage>
        <taxon>unclassified sequences</taxon>
        <taxon>metagenomes</taxon>
        <taxon>ecological metagenomes</taxon>
    </lineage>
</organism>
<feature type="non-terminal residue" evidence="3">
    <location>
        <position position="1"/>
    </location>
</feature>
<evidence type="ECO:0000259" key="2">
    <source>
        <dbReference type="SMART" id="SM01290"/>
    </source>
</evidence>
<gene>
    <name evidence="3" type="ORF">METZ01_LOCUS76339</name>
</gene>
<name>A0A381U5G4_9ZZZZ</name>
<dbReference type="Pfam" id="PF09113">
    <property type="entry name" value="N-glycanase_C"/>
    <property type="match status" value="1"/>
</dbReference>
<dbReference type="PANTHER" id="PTHR39319:SF1">
    <property type="entry name" value="SI:DKEY-256H2.1"/>
    <property type="match status" value="1"/>
</dbReference>
<dbReference type="InterPro" id="IPR014784">
    <property type="entry name" value="Cu2_ascorb_mOase-like_C"/>
</dbReference>
<evidence type="ECO:0000313" key="3">
    <source>
        <dbReference type="EMBL" id="SVA23485.1"/>
    </source>
</evidence>
<dbReference type="InterPro" id="IPR008977">
    <property type="entry name" value="PHM/PNGase_F_dom_sf"/>
</dbReference>
<reference evidence="3" key="1">
    <citation type="submission" date="2018-05" db="EMBL/GenBank/DDBJ databases">
        <authorList>
            <person name="Lanie J.A."/>
            <person name="Ng W.-L."/>
            <person name="Kazmierczak K.M."/>
            <person name="Andrzejewski T.M."/>
            <person name="Davidsen T.M."/>
            <person name="Wayne K.J."/>
            <person name="Tettelin H."/>
            <person name="Glass J.I."/>
            <person name="Rusch D."/>
            <person name="Podicherti R."/>
            <person name="Tsui H.-C.T."/>
            <person name="Winkler M.E."/>
        </authorList>
    </citation>
    <scope>NUCLEOTIDE SEQUENCE</scope>
</reference>
<dbReference type="InterPro" id="IPR015196">
    <property type="entry name" value="PngaseF_N"/>
</dbReference>
<dbReference type="AlphaFoldDB" id="A0A381U5G4"/>
<dbReference type="PANTHER" id="PTHR39319">
    <property type="entry name" value="SI:DKEY-256H2.1"/>
    <property type="match status" value="1"/>
</dbReference>
<keyword evidence="1" id="KW-1015">Disulfide bond</keyword>
<protein>
    <recommendedName>
        <fullName evidence="2">Peptide-N-glycosidase F N-terminal domain-containing protein</fullName>
    </recommendedName>
</protein>